<protein>
    <submittedName>
        <fullName evidence="1">Uncharacterized protein</fullName>
    </submittedName>
</protein>
<evidence type="ECO:0000313" key="1">
    <source>
        <dbReference type="EMBL" id="CAA6815195.1"/>
    </source>
</evidence>
<organism evidence="1">
    <name type="scientific">uncultured Sulfurovum sp</name>
    <dbReference type="NCBI Taxonomy" id="269237"/>
    <lineage>
        <taxon>Bacteria</taxon>
        <taxon>Pseudomonadati</taxon>
        <taxon>Campylobacterota</taxon>
        <taxon>Epsilonproteobacteria</taxon>
        <taxon>Campylobacterales</taxon>
        <taxon>Sulfurovaceae</taxon>
        <taxon>Sulfurovum</taxon>
        <taxon>environmental samples</taxon>
    </lineage>
</organism>
<accession>A0A6S6TJK8</accession>
<dbReference type="AlphaFoldDB" id="A0A6S6TJK8"/>
<reference evidence="1" key="1">
    <citation type="submission" date="2020-01" db="EMBL/GenBank/DDBJ databases">
        <authorList>
            <person name="Meier V. D."/>
            <person name="Meier V D."/>
        </authorList>
    </citation>
    <scope>NUCLEOTIDE SEQUENCE</scope>
    <source>
        <strain evidence="1">HLG_WM_MAG_03</strain>
    </source>
</reference>
<proteinExistence type="predicted"/>
<name>A0A6S6TJK8_9BACT</name>
<sequence>MPKQSAAIHVPITTPSEPATVTAHWQLVDSKGNIILPSRTIYTTFIVVYSVKSIFGYSYKQCDI</sequence>
<gene>
    <name evidence="1" type="ORF">HELGO_WM18331</name>
</gene>
<dbReference type="EMBL" id="CACVAR010000249">
    <property type="protein sequence ID" value="CAA6815195.1"/>
    <property type="molecule type" value="Genomic_DNA"/>
</dbReference>